<proteinExistence type="predicted"/>
<dbReference type="InParanoid" id="E9GUE6"/>
<sequence>MPPPRQQSFTQEHLFDGDTSIDNHKPAGDYLHESSLMSSNHIQPRSQQQFYPTDDSWMWTIHAFVHYKNEKKMVPLIFVLISSRTQKDLLGWTRAYRNRSDTDIDVSAPPTKMAKFQLPLQIQDRVSMILKTRNEEGRTQYFYCGNGCPKDIIHSNIIRALCLPDHEKFRPIEPIPPEYKWATLERTYMFVLARLSGYGYITESALKETEEICAHKLSTFLEPSIIFSSRLTTISTAATSFKNISDAKEDKNSRF</sequence>
<dbReference type="EMBL" id="GL732566">
    <property type="protein sequence ID" value="EFX76861.1"/>
    <property type="molecule type" value="Genomic_DNA"/>
</dbReference>
<protein>
    <submittedName>
        <fullName evidence="1">Uncharacterized protein</fullName>
    </submittedName>
</protein>
<accession>E9GUE6</accession>
<reference evidence="1 2" key="1">
    <citation type="journal article" date="2011" name="Science">
        <title>The ecoresponsive genome of Daphnia pulex.</title>
        <authorList>
            <person name="Colbourne J.K."/>
            <person name="Pfrender M.E."/>
            <person name="Gilbert D."/>
            <person name="Thomas W.K."/>
            <person name="Tucker A."/>
            <person name="Oakley T.H."/>
            <person name="Tokishita S."/>
            <person name="Aerts A."/>
            <person name="Arnold G.J."/>
            <person name="Basu M.K."/>
            <person name="Bauer D.J."/>
            <person name="Caceres C.E."/>
            <person name="Carmel L."/>
            <person name="Casola C."/>
            <person name="Choi J.H."/>
            <person name="Detter J.C."/>
            <person name="Dong Q."/>
            <person name="Dusheyko S."/>
            <person name="Eads B.D."/>
            <person name="Frohlich T."/>
            <person name="Geiler-Samerotte K.A."/>
            <person name="Gerlach D."/>
            <person name="Hatcher P."/>
            <person name="Jogdeo S."/>
            <person name="Krijgsveld J."/>
            <person name="Kriventseva E.V."/>
            <person name="Kultz D."/>
            <person name="Laforsch C."/>
            <person name="Lindquist E."/>
            <person name="Lopez J."/>
            <person name="Manak J.R."/>
            <person name="Muller J."/>
            <person name="Pangilinan J."/>
            <person name="Patwardhan R.P."/>
            <person name="Pitluck S."/>
            <person name="Pritham E.J."/>
            <person name="Rechtsteiner A."/>
            <person name="Rho M."/>
            <person name="Rogozin I.B."/>
            <person name="Sakarya O."/>
            <person name="Salamov A."/>
            <person name="Schaack S."/>
            <person name="Shapiro H."/>
            <person name="Shiga Y."/>
            <person name="Skalitzky C."/>
            <person name="Smith Z."/>
            <person name="Souvorov A."/>
            <person name="Sung W."/>
            <person name="Tang Z."/>
            <person name="Tsuchiya D."/>
            <person name="Tu H."/>
            <person name="Vos H."/>
            <person name="Wang M."/>
            <person name="Wolf Y.I."/>
            <person name="Yamagata H."/>
            <person name="Yamada T."/>
            <person name="Ye Y."/>
            <person name="Shaw J.R."/>
            <person name="Andrews J."/>
            <person name="Crease T.J."/>
            <person name="Tang H."/>
            <person name="Lucas S.M."/>
            <person name="Robertson H.M."/>
            <person name="Bork P."/>
            <person name="Koonin E.V."/>
            <person name="Zdobnov E.M."/>
            <person name="Grigoriev I.V."/>
            <person name="Lynch M."/>
            <person name="Boore J.L."/>
        </authorList>
    </citation>
    <scope>NUCLEOTIDE SEQUENCE [LARGE SCALE GENOMIC DNA]</scope>
</reference>
<organism evidence="1 2">
    <name type="scientific">Daphnia pulex</name>
    <name type="common">Water flea</name>
    <dbReference type="NCBI Taxonomy" id="6669"/>
    <lineage>
        <taxon>Eukaryota</taxon>
        <taxon>Metazoa</taxon>
        <taxon>Ecdysozoa</taxon>
        <taxon>Arthropoda</taxon>
        <taxon>Crustacea</taxon>
        <taxon>Branchiopoda</taxon>
        <taxon>Diplostraca</taxon>
        <taxon>Cladocera</taxon>
        <taxon>Anomopoda</taxon>
        <taxon>Daphniidae</taxon>
        <taxon>Daphnia</taxon>
    </lineage>
</organism>
<dbReference type="KEGG" id="dpx:DAPPUDRAFT_322037"/>
<keyword evidence="2" id="KW-1185">Reference proteome</keyword>
<dbReference type="HOGENOM" id="CLU_1090941_0_0_1"/>
<name>E9GUE6_DAPPU</name>
<evidence type="ECO:0000313" key="2">
    <source>
        <dbReference type="Proteomes" id="UP000000305"/>
    </source>
</evidence>
<dbReference type="Proteomes" id="UP000000305">
    <property type="component" value="Unassembled WGS sequence"/>
</dbReference>
<evidence type="ECO:0000313" key="1">
    <source>
        <dbReference type="EMBL" id="EFX76861.1"/>
    </source>
</evidence>
<dbReference type="AlphaFoldDB" id="E9GUE6"/>
<gene>
    <name evidence="1" type="ORF">DAPPUDRAFT_322037</name>
</gene>